<evidence type="ECO:0000256" key="5">
    <source>
        <dbReference type="ARBA" id="ARBA00022723"/>
    </source>
</evidence>
<dbReference type="InterPro" id="IPR002048">
    <property type="entry name" value="EF_hand_dom"/>
</dbReference>
<dbReference type="SMART" id="SM00239">
    <property type="entry name" value="C2"/>
    <property type="match status" value="1"/>
</dbReference>
<dbReference type="PROSITE" id="PS50008">
    <property type="entry name" value="PIPLC_Y_DOMAIN"/>
    <property type="match status" value="1"/>
</dbReference>
<evidence type="ECO:0000256" key="15">
    <source>
        <dbReference type="PIRSR" id="PIRSR628391-2"/>
    </source>
</evidence>
<dbReference type="Pfam" id="PF00388">
    <property type="entry name" value="PI-PLC-X"/>
    <property type="match status" value="1"/>
</dbReference>
<accession>A0A671XKC5</accession>
<dbReference type="GO" id="GO:0035556">
    <property type="term" value="P:intracellular signal transduction"/>
    <property type="evidence" value="ECO:0007669"/>
    <property type="project" value="InterPro"/>
</dbReference>
<evidence type="ECO:0000256" key="9">
    <source>
        <dbReference type="ARBA" id="ARBA00022963"/>
    </source>
</evidence>
<dbReference type="SMART" id="SM00233">
    <property type="entry name" value="PH"/>
    <property type="match status" value="1"/>
</dbReference>
<feature type="binding site" evidence="16">
    <location>
        <position position="317"/>
    </location>
    <ligand>
        <name>Ca(2+)</name>
        <dbReference type="ChEBI" id="CHEBI:29108"/>
        <label>3</label>
        <note>catalytic</note>
    </ligand>
</feature>
<evidence type="ECO:0000259" key="19">
    <source>
        <dbReference type="PROSITE" id="PS50003"/>
    </source>
</evidence>
<feature type="binding site" evidence="16">
    <location>
        <position position="666"/>
    </location>
    <ligand>
        <name>Ca(2+)</name>
        <dbReference type="ChEBI" id="CHEBI:29108"/>
        <label>4</label>
    </ligand>
</feature>
<dbReference type="InterPro" id="IPR001192">
    <property type="entry name" value="PI-PLC_fam"/>
</dbReference>
<evidence type="ECO:0000256" key="6">
    <source>
        <dbReference type="ARBA" id="ARBA00022737"/>
    </source>
</evidence>
<evidence type="ECO:0000256" key="10">
    <source>
        <dbReference type="ARBA" id="ARBA00023098"/>
    </source>
</evidence>
<sequence length="747" mass="85744">NQSWVTPLYTENKSNGILSCLEGDADLQFLLVGGELVKIRSNSWKKNRFFKLQEDCKTFWHESQKVFKRNQTFSIDDIDSVRKGRQSEGLNKHTDPRVEEQCFSIIFKGRKKNLDLMAPSGGEAKQWVNGIEKIITNMSNLSRQQKSEHWIINCMRKADKNEDNQMTLKELKHFLRQINVEVDDTYAEEIFKNCDKSNSGALEGSEIKHFYDLLTHREEIDVIYEKYAETEGQMSTTDLLNFLLNEQREQVSRDYAEHLIEKYEVDGKAKQKKRLTIDGFLMYLHQEEGSILNPAHKHVYQDMNQPLNHYYISSSHNTYLMEDQLKGPSSTEAYIKALMKSCRCVELDCWDGANGEPVIYHGYTLTSKVVFRDVIKAIKDYAFRTSEYPVILSLENHCSVDQQKLMAHHLISILGDALVTKPLGDTMPTNFPSPEDLKGKFLIKGKRLNKLDAAFNNNNTLEEDTVSEEDEKSKIKLAKPLSDIVIYCKSVHFNGFEHAKDNQAFYEMSSFKESKAFNLADTSGTAYIHHNMDKLSRIYPAGSRTDSSNYNPVPMWNVGCQIVALNFQTPSKEMHLNQGRFLPNGVSGYILKPEFLRSLSSQFDPNTLTKGPWLQRKTFHIMVISAQQLPKINKDKHKSIVDPLVRVEIYGVPADNASKETHYIDNNGFNPMWNERFEFNIQVPELAMVRFVVEDYDSTSQNDLIGHYCLPLTSVQSGYRHVPLLTKRGDVICSAGLFVHLMLIDAP</sequence>
<keyword evidence="6" id="KW-0677">Repeat</keyword>
<dbReference type="Pfam" id="PF00387">
    <property type="entry name" value="PI-PLC-Y"/>
    <property type="match status" value="1"/>
</dbReference>
<dbReference type="InterPro" id="IPR011993">
    <property type="entry name" value="PH-like_dom_sf"/>
</dbReference>
<dbReference type="GO" id="GO:0004435">
    <property type="term" value="F:phosphatidylinositol-4,5-bisphosphate phospholipase C activity"/>
    <property type="evidence" value="ECO:0007669"/>
    <property type="project" value="UniProtKB-EC"/>
</dbReference>
<dbReference type="GO" id="GO:0005737">
    <property type="term" value="C:cytoplasm"/>
    <property type="evidence" value="ECO:0007669"/>
    <property type="project" value="UniProtKB-SubCell"/>
</dbReference>
<dbReference type="CDD" id="cd00275">
    <property type="entry name" value="C2_PLC_like"/>
    <property type="match status" value="1"/>
</dbReference>
<dbReference type="SUPFAM" id="SSF49562">
    <property type="entry name" value="C2 domain (Calcium/lipid-binding domain, CaLB)"/>
    <property type="match status" value="1"/>
</dbReference>
<reference evidence="23" key="3">
    <citation type="submission" date="2025-09" db="UniProtKB">
        <authorList>
            <consortium name="Ensembl"/>
        </authorList>
    </citation>
    <scope>IDENTIFICATION</scope>
</reference>
<evidence type="ECO:0000313" key="23">
    <source>
        <dbReference type="Ensembl" id="ENSSAUP00010049280.1"/>
    </source>
</evidence>
<evidence type="ECO:0000256" key="11">
    <source>
        <dbReference type="ARBA" id="ARBA00023136"/>
    </source>
</evidence>
<dbReference type="CDD" id="cd16217">
    <property type="entry name" value="EFh_PI-PLCdelta1"/>
    <property type="match status" value="1"/>
</dbReference>
<dbReference type="GO" id="GO:0016042">
    <property type="term" value="P:lipid catabolic process"/>
    <property type="evidence" value="ECO:0007669"/>
    <property type="project" value="UniProtKB-KW"/>
</dbReference>
<dbReference type="CDD" id="cd08593">
    <property type="entry name" value="PI-PLCc_delta"/>
    <property type="match status" value="1"/>
</dbReference>
<feature type="binding site" evidence="16">
    <location>
        <position position="348"/>
    </location>
    <ligand>
        <name>Ca(2+)</name>
        <dbReference type="ChEBI" id="CHEBI:29108"/>
        <label>3</label>
        <note>catalytic</note>
    </ligand>
</feature>
<gene>
    <name evidence="23" type="primary">PLCD1</name>
    <name evidence="23" type="synonym">plcd1a</name>
</gene>
<dbReference type="GO" id="GO:0005886">
    <property type="term" value="C:plasma membrane"/>
    <property type="evidence" value="ECO:0007669"/>
    <property type="project" value="TreeGrafter"/>
</dbReference>
<dbReference type="PROSITE" id="PS50003">
    <property type="entry name" value="PH_DOMAIN"/>
    <property type="match status" value="1"/>
</dbReference>
<keyword evidence="11" id="KW-0472">Membrane</keyword>
<dbReference type="Gene3D" id="2.30.29.30">
    <property type="entry name" value="Pleckstrin-homology domain (PH domain)/Phosphotyrosine-binding domain (PTB)"/>
    <property type="match status" value="1"/>
</dbReference>
<feature type="binding site" evidence="16">
    <location>
        <position position="697"/>
    </location>
    <ligand>
        <name>Ca(2+)</name>
        <dbReference type="ChEBI" id="CHEBI:29108"/>
        <label>5</label>
    </ligand>
</feature>
<dbReference type="PROSITE" id="PS50222">
    <property type="entry name" value="EF_HAND_2"/>
    <property type="match status" value="2"/>
</dbReference>
<dbReference type="FunFam" id="2.60.40.150:FF:000058">
    <property type="entry name" value="Phosphoinositide phospholipase C"/>
    <property type="match status" value="1"/>
</dbReference>
<evidence type="ECO:0000313" key="24">
    <source>
        <dbReference type="Proteomes" id="UP000472265"/>
    </source>
</evidence>
<keyword evidence="17" id="KW-0325">Glycoprotein</keyword>
<dbReference type="InterPro" id="IPR000008">
    <property type="entry name" value="C2_dom"/>
</dbReference>
<dbReference type="Proteomes" id="UP000472265">
    <property type="component" value="Chromosome 19"/>
</dbReference>
<feature type="binding site" evidence="15">
    <location>
        <begin position="38"/>
        <end position="65"/>
    </location>
    <ligand>
        <name>substrate</name>
    </ligand>
</feature>
<feature type="domain" description="EF-hand" evidence="22">
    <location>
        <begin position="182"/>
        <end position="217"/>
    </location>
</feature>
<keyword evidence="4" id="KW-0963">Cytoplasm</keyword>
<dbReference type="Gene3D" id="2.60.40.150">
    <property type="entry name" value="C2 domain"/>
    <property type="match status" value="1"/>
</dbReference>
<reference evidence="23" key="1">
    <citation type="submission" date="2021-04" db="EMBL/GenBank/DDBJ databases">
        <authorList>
            <consortium name="Wellcome Sanger Institute Data Sharing"/>
        </authorList>
    </citation>
    <scope>NUCLEOTIDE SEQUENCE [LARGE SCALE GENOMIC DNA]</scope>
</reference>
<dbReference type="InterPro" id="IPR035892">
    <property type="entry name" value="C2_domain_sf"/>
</dbReference>
<evidence type="ECO:0000259" key="22">
    <source>
        <dbReference type="PROSITE" id="PS50222"/>
    </source>
</evidence>
<dbReference type="InterPro" id="IPR011992">
    <property type="entry name" value="EF-hand-dom_pair"/>
</dbReference>
<dbReference type="PROSITE" id="PS50007">
    <property type="entry name" value="PIPLC_X_DOMAIN"/>
    <property type="match status" value="1"/>
</dbReference>
<dbReference type="Gene3D" id="1.10.238.10">
    <property type="entry name" value="EF-hand"/>
    <property type="match status" value="2"/>
</dbReference>
<feature type="binding site" evidence="15">
    <location>
        <position position="446"/>
    </location>
    <ligand>
        <name>substrate</name>
    </ligand>
</feature>
<keyword evidence="8 16" id="KW-0106">Calcium</keyword>
<dbReference type="SMART" id="SM00149">
    <property type="entry name" value="PLCYc"/>
    <property type="match status" value="1"/>
</dbReference>
<keyword evidence="9 18" id="KW-0442">Lipid degradation</keyword>
<feature type="binding site" evidence="15">
    <location>
        <position position="444"/>
    </location>
    <ligand>
        <name>substrate</name>
    </ligand>
</feature>
<evidence type="ECO:0000256" key="18">
    <source>
        <dbReference type="RuleBase" id="RU361133"/>
    </source>
</evidence>
<organism evidence="23 24">
    <name type="scientific">Sparus aurata</name>
    <name type="common">Gilthead sea bream</name>
    <dbReference type="NCBI Taxonomy" id="8175"/>
    <lineage>
        <taxon>Eukaryota</taxon>
        <taxon>Metazoa</taxon>
        <taxon>Chordata</taxon>
        <taxon>Craniata</taxon>
        <taxon>Vertebrata</taxon>
        <taxon>Euteleostomi</taxon>
        <taxon>Actinopterygii</taxon>
        <taxon>Neopterygii</taxon>
        <taxon>Teleostei</taxon>
        <taxon>Neoteleostei</taxon>
        <taxon>Acanthomorphata</taxon>
        <taxon>Eupercaria</taxon>
        <taxon>Spariformes</taxon>
        <taxon>Sparidae</taxon>
        <taxon>Sparus</taxon>
    </lineage>
</organism>
<dbReference type="Pfam" id="PF09279">
    <property type="entry name" value="EF-hand_like"/>
    <property type="match status" value="1"/>
</dbReference>
<dbReference type="InterPro" id="IPR001849">
    <property type="entry name" value="PH_domain"/>
</dbReference>
<dbReference type="Pfam" id="PF00168">
    <property type="entry name" value="C2"/>
    <property type="match status" value="1"/>
</dbReference>
<feature type="glycosylation site" description="O-linked (GlcNAc) serine" evidence="17">
    <location>
        <position position="197"/>
    </location>
</feature>
<dbReference type="SUPFAM" id="SSF50729">
    <property type="entry name" value="PH domain-like"/>
    <property type="match status" value="1"/>
</dbReference>
<dbReference type="SMART" id="SM00054">
    <property type="entry name" value="EFh"/>
    <property type="match status" value="2"/>
</dbReference>
<reference evidence="23" key="2">
    <citation type="submission" date="2025-08" db="UniProtKB">
        <authorList>
            <consortium name="Ensembl"/>
        </authorList>
    </citation>
    <scope>IDENTIFICATION</scope>
</reference>
<proteinExistence type="predicted"/>
<dbReference type="EC" id="3.1.4.11" evidence="3 18"/>
<protein>
    <recommendedName>
        <fullName evidence="3 18">Phosphoinositide phospholipase C</fullName>
        <ecNumber evidence="3 18">3.1.4.11</ecNumber>
    </recommendedName>
</protein>
<comment type="cofactor">
    <cofactor evidence="16">
        <name>Ca(2+)</name>
        <dbReference type="ChEBI" id="CHEBI:29108"/>
    </cofactor>
    <text evidence="16">Binds 3 Ca(2+) ions per subunit. Two of the Ca(2+) ions are bound to the C2 domain.</text>
</comment>
<dbReference type="InterPro" id="IPR017946">
    <property type="entry name" value="PLC-like_Pdiesterase_TIM-brl"/>
</dbReference>
<dbReference type="PRINTS" id="PR00390">
    <property type="entry name" value="PHPHLIPASEC"/>
</dbReference>
<dbReference type="SUPFAM" id="SSF47473">
    <property type="entry name" value="EF-hand"/>
    <property type="match status" value="1"/>
</dbReference>
<dbReference type="InterPro" id="IPR015359">
    <property type="entry name" value="PLC_EF-hand-like"/>
</dbReference>
<evidence type="ECO:0000256" key="12">
    <source>
        <dbReference type="ARBA" id="ARBA00023224"/>
    </source>
</evidence>
<comment type="catalytic activity">
    <reaction evidence="13">
        <text>a 1,2-diacyl-sn-glycero-3-phospho-(1D-myo-inositol-4,5-bisphosphate) + H2O = 1D-myo-inositol 1,4,5-trisphosphate + a 1,2-diacyl-sn-glycerol + H(+)</text>
        <dbReference type="Rhea" id="RHEA:33179"/>
        <dbReference type="ChEBI" id="CHEBI:15377"/>
        <dbReference type="ChEBI" id="CHEBI:15378"/>
        <dbReference type="ChEBI" id="CHEBI:17815"/>
        <dbReference type="ChEBI" id="CHEBI:58456"/>
        <dbReference type="ChEBI" id="CHEBI:203600"/>
        <dbReference type="EC" id="3.1.4.11"/>
    </reaction>
    <physiologicalReaction direction="left-to-right" evidence="13">
        <dbReference type="Rhea" id="RHEA:33180"/>
    </physiologicalReaction>
</comment>
<dbReference type="FunFam" id="2.30.29.30:FF:000088">
    <property type="entry name" value="Phosphoinositide phospholipase C"/>
    <property type="match status" value="1"/>
</dbReference>
<dbReference type="GeneTree" id="ENSGT00940000158392"/>
<dbReference type="GO" id="GO:0005509">
    <property type="term" value="F:calcium ion binding"/>
    <property type="evidence" value="ECO:0007669"/>
    <property type="project" value="InterPro"/>
</dbReference>
<dbReference type="FunFam" id="1.10.238.10:FF:000005">
    <property type="entry name" value="Phosphoinositide phospholipase C"/>
    <property type="match status" value="1"/>
</dbReference>
<keyword evidence="12" id="KW-0807">Transducer</keyword>
<keyword evidence="24" id="KW-1185">Reference proteome</keyword>
<feature type="binding site" evidence="16">
    <location>
        <position position="395"/>
    </location>
    <ligand>
        <name>Ca(2+)</name>
        <dbReference type="ChEBI" id="CHEBI:29108"/>
        <label>3</label>
        <note>catalytic</note>
    </ligand>
</feature>
<feature type="binding site" evidence="16">
    <location>
        <position position="695"/>
    </location>
    <ligand>
        <name>Ca(2+)</name>
        <dbReference type="ChEBI" id="CHEBI:29108"/>
        <label>5</label>
    </ligand>
</feature>
<feature type="domain" description="PI-PLC Y-box" evidence="21">
    <location>
        <begin position="481"/>
        <end position="597"/>
    </location>
</feature>
<evidence type="ECO:0000256" key="4">
    <source>
        <dbReference type="ARBA" id="ARBA00022490"/>
    </source>
</evidence>
<dbReference type="PANTHER" id="PTHR10336">
    <property type="entry name" value="PHOSPHOINOSITIDE-SPECIFIC PHOSPHOLIPASE C FAMILY PROTEIN"/>
    <property type="match status" value="1"/>
</dbReference>
<evidence type="ECO:0000256" key="8">
    <source>
        <dbReference type="ARBA" id="ARBA00022837"/>
    </source>
</evidence>
<dbReference type="FunFam" id="3.20.20.190:FF:000022">
    <property type="entry name" value="Phosphoinositide phospholipase C"/>
    <property type="match status" value="1"/>
</dbReference>
<dbReference type="InterPro" id="IPR000909">
    <property type="entry name" value="PLipase_C_PInositol-sp_X_dom"/>
</dbReference>
<evidence type="ECO:0000256" key="2">
    <source>
        <dbReference type="ARBA" id="ARBA00004496"/>
    </source>
</evidence>
<comment type="subcellular location">
    <subcellularLocation>
        <location evidence="2">Cytoplasm</location>
    </subcellularLocation>
    <subcellularLocation>
        <location evidence="1">Membrane</location>
        <topology evidence="1">Peripheral membrane protein</topology>
    </subcellularLocation>
</comment>
<feature type="domain" description="C2" evidence="20">
    <location>
        <begin position="597"/>
        <end position="726"/>
    </location>
</feature>
<dbReference type="InterPro" id="IPR001711">
    <property type="entry name" value="PLipase_C_Pinositol-sp_Y"/>
</dbReference>
<dbReference type="InterPro" id="IPR018247">
    <property type="entry name" value="EF_Hand_1_Ca_BS"/>
</dbReference>
<evidence type="ECO:0000259" key="20">
    <source>
        <dbReference type="PROSITE" id="PS50004"/>
    </source>
</evidence>
<evidence type="ECO:0000256" key="13">
    <source>
        <dbReference type="ARBA" id="ARBA00023674"/>
    </source>
</evidence>
<dbReference type="SUPFAM" id="SSF51695">
    <property type="entry name" value="PLC-like phosphodiesterases"/>
    <property type="match status" value="1"/>
</dbReference>
<dbReference type="Pfam" id="PF00169">
    <property type="entry name" value="PH"/>
    <property type="match status" value="1"/>
</dbReference>
<feature type="binding site" evidence="15">
    <location>
        <position position="510"/>
    </location>
    <ligand>
        <name>substrate</name>
    </ligand>
</feature>
<feature type="binding site" evidence="16">
    <location>
        <position position="696"/>
    </location>
    <ligand>
        <name>Ca(2+)</name>
        <dbReference type="ChEBI" id="CHEBI:29108"/>
        <label>5</label>
    </ligand>
</feature>
<feature type="binding site" evidence="16">
    <location>
        <position position="640"/>
    </location>
    <ligand>
        <name>Ca(2+)</name>
        <dbReference type="ChEBI" id="CHEBI:29108"/>
        <label>4</label>
    </ligand>
</feature>
<dbReference type="Gene3D" id="3.20.20.190">
    <property type="entry name" value="Phosphatidylinositol (PI) phosphodiesterase"/>
    <property type="match status" value="1"/>
</dbReference>
<feature type="domain" description="EF-hand" evidence="22">
    <location>
        <begin position="146"/>
        <end position="181"/>
    </location>
</feature>
<evidence type="ECO:0000256" key="17">
    <source>
        <dbReference type="PIRSR" id="PIRSR628391-4"/>
    </source>
</evidence>
<dbReference type="SMART" id="SM00148">
    <property type="entry name" value="PLCXc"/>
    <property type="match status" value="1"/>
</dbReference>
<evidence type="ECO:0000256" key="14">
    <source>
        <dbReference type="PIRSR" id="PIRSR628391-1"/>
    </source>
</evidence>
<feature type="binding site" evidence="16">
    <location>
        <position position="346"/>
    </location>
    <ligand>
        <name>Ca(2+)</name>
        <dbReference type="ChEBI" id="CHEBI:29108"/>
        <label>3</label>
        <note>catalytic</note>
    </ligand>
</feature>
<feature type="active site" evidence="14">
    <location>
        <position position="361"/>
    </location>
</feature>
<feature type="domain" description="PH" evidence="19">
    <location>
        <begin position="29"/>
        <end position="136"/>
    </location>
</feature>
<dbReference type="PROSITE" id="PS00018">
    <property type="entry name" value="EF_HAND_1"/>
    <property type="match status" value="2"/>
</dbReference>
<feature type="active site" evidence="14">
    <location>
        <position position="316"/>
    </location>
</feature>
<dbReference type="Ensembl" id="ENSSAUT00010051851.1">
    <property type="protein sequence ID" value="ENSSAUP00010049280.1"/>
    <property type="gene ID" value="ENSSAUG00010018908.1"/>
</dbReference>
<keyword evidence="7 18" id="KW-0378">Hydrolase</keyword>
<evidence type="ECO:0000256" key="3">
    <source>
        <dbReference type="ARBA" id="ARBA00012368"/>
    </source>
</evidence>
<evidence type="ECO:0000259" key="21">
    <source>
        <dbReference type="PROSITE" id="PS50008"/>
    </source>
</evidence>
<evidence type="ECO:0000256" key="1">
    <source>
        <dbReference type="ARBA" id="ARBA00004170"/>
    </source>
</evidence>
<feature type="binding site" evidence="16">
    <location>
        <position position="642"/>
    </location>
    <ligand>
        <name>Ca(2+)</name>
        <dbReference type="ChEBI" id="CHEBI:29108"/>
        <label>4</label>
    </ligand>
</feature>
<name>A0A671XKC5_SPAAU</name>
<dbReference type="InterPro" id="IPR028391">
    <property type="entry name" value="PLC-delta1_cat"/>
</dbReference>
<dbReference type="PANTHER" id="PTHR10336:SF210">
    <property type="entry name" value="1-PHOSPHATIDYLINOSITOL 4,5-BISPHOSPHATE PHOSPHODIESTERASE DELTA-1"/>
    <property type="match status" value="1"/>
</dbReference>
<dbReference type="PROSITE" id="PS50004">
    <property type="entry name" value="C2"/>
    <property type="match status" value="1"/>
</dbReference>
<feature type="binding site" evidence="15">
    <location>
        <position position="537"/>
    </location>
    <ligand>
        <name>substrate</name>
    </ligand>
</feature>
<dbReference type="InterPro" id="IPR046975">
    <property type="entry name" value="PLC-delta1_EF"/>
</dbReference>
<dbReference type="AlphaFoldDB" id="A0A671XKC5"/>
<evidence type="ECO:0000256" key="16">
    <source>
        <dbReference type="PIRSR" id="PIRSR628391-3"/>
    </source>
</evidence>
<keyword evidence="10 18" id="KW-0443">Lipid metabolism</keyword>
<keyword evidence="5 16" id="KW-0479">Metal-binding</keyword>
<evidence type="ECO:0000256" key="7">
    <source>
        <dbReference type="ARBA" id="ARBA00022801"/>
    </source>
</evidence>
<dbReference type="CDD" id="cd13363">
    <property type="entry name" value="PH_PLC_delta"/>
    <property type="match status" value="1"/>
</dbReference>